<dbReference type="InterPro" id="IPR001867">
    <property type="entry name" value="OmpR/PhoB-type_DNA-bd"/>
</dbReference>
<evidence type="ECO:0000313" key="6">
    <source>
        <dbReference type="EMBL" id="QGM48015.1"/>
    </source>
</evidence>
<dbReference type="EMBL" id="CP046052">
    <property type="protein sequence ID" value="QGM48015.1"/>
    <property type="molecule type" value="Genomic_DNA"/>
</dbReference>
<sequence>MEARSFGVVLVCEDPAGEASEALLRSARASGFSGAAILLAHGSGAEERGFDAAFDLPVRFSRLISCIRACAATRDAPVSGIALGEQVFCEATQTLAGPEGARALTEKETAILARLARAQGGVVSRDALLREIWGYNSSVATRTLETHIHRLRRKIEKTSQRPRRLLTAPGGYRLATDSPDEM</sequence>
<dbReference type="GO" id="GO:0006355">
    <property type="term" value="P:regulation of DNA-templated transcription"/>
    <property type="evidence" value="ECO:0007669"/>
    <property type="project" value="InterPro"/>
</dbReference>
<dbReference type="AlphaFoldDB" id="A0A6B8KLR2"/>
<dbReference type="InterPro" id="IPR039420">
    <property type="entry name" value="WalR-like"/>
</dbReference>
<keyword evidence="3 4" id="KW-0238">DNA-binding</keyword>
<keyword evidence="2" id="KW-0902">Two-component regulatory system</keyword>
<dbReference type="PROSITE" id="PS51755">
    <property type="entry name" value="OMPR_PHOB"/>
    <property type="match status" value="1"/>
</dbReference>
<evidence type="ECO:0000259" key="5">
    <source>
        <dbReference type="PROSITE" id="PS51755"/>
    </source>
</evidence>
<evidence type="ECO:0000313" key="7">
    <source>
        <dbReference type="Proteomes" id="UP000309061"/>
    </source>
</evidence>
<dbReference type="SUPFAM" id="SSF46894">
    <property type="entry name" value="C-terminal effector domain of the bipartite response regulators"/>
    <property type="match status" value="1"/>
</dbReference>
<accession>A0A6B8KLR2</accession>
<dbReference type="SMART" id="SM00862">
    <property type="entry name" value="Trans_reg_C"/>
    <property type="match status" value="1"/>
</dbReference>
<evidence type="ECO:0000256" key="1">
    <source>
        <dbReference type="ARBA" id="ARBA00022553"/>
    </source>
</evidence>
<dbReference type="PANTHER" id="PTHR48111">
    <property type="entry name" value="REGULATOR OF RPOS"/>
    <property type="match status" value="1"/>
</dbReference>
<feature type="domain" description="OmpR/PhoB-type" evidence="5">
    <location>
        <begin position="78"/>
        <end position="176"/>
    </location>
</feature>
<dbReference type="InterPro" id="IPR016032">
    <property type="entry name" value="Sig_transdc_resp-reg_C-effctor"/>
</dbReference>
<protein>
    <submittedName>
        <fullName evidence="6">Transcriptional regulator</fullName>
    </submittedName>
</protein>
<dbReference type="InterPro" id="IPR036388">
    <property type="entry name" value="WH-like_DNA-bd_sf"/>
</dbReference>
<organism evidence="6 7">
    <name type="scientific">Methylocystis heyeri</name>
    <dbReference type="NCBI Taxonomy" id="391905"/>
    <lineage>
        <taxon>Bacteria</taxon>
        <taxon>Pseudomonadati</taxon>
        <taxon>Pseudomonadota</taxon>
        <taxon>Alphaproteobacteria</taxon>
        <taxon>Hyphomicrobiales</taxon>
        <taxon>Methylocystaceae</taxon>
        <taxon>Methylocystis</taxon>
    </lineage>
</organism>
<reference evidence="6 7" key="1">
    <citation type="submission" date="2019-11" db="EMBL/GenBank/DDBJ databases">
        <title>The genome sequence of Methylocystis heyeri.</title>
        <authorList>
            <person name="Oshkin I.Y."/>
            <person name="Miroshnikov K."/>
            <person name="Dedysh S.N."/>
        </authorList>
    </citation>
    <scope>NUCLEOTIDE SEQUENCE [LARGE SCALE GENOMIC DNA]</scope>
    <source>
        <strain evidence="6 7">H2</strain>
    </source>
</reference>
<dbReference type="GO" id="GO:0000976">
    <property type="term" value="F:transcription cis-regulatory region binding"/>
    <property type="evidence" value="ECO:0007669"/>
    <property type="project" value="TreeGrafter"/>
</dbReference>
<feature type="DNA-binding region" description="OmpR/PhoB-type" evidence="4">
    <location>
        <begin position="78"/>
        <end position="176"/>
    </location>
</feature>
<dbReference type="KEGG" id="mhey:H2LOC_009520"/>
<dbReference type="GO" id="GO:0000156">
    <property type="term" value="F:phosphorelay response regulator activity"/>
    <property type="evidence" value="ECO:0007669"/>
    <property type="project" value="TreeGrafter"/>
</dbReference>
<evidence type="ECO:0000256" key="3">
    <source>
        <dbReference type="ARBA" id="ARBA00023125"/>
    </source>
</evidence>
<dbReference type="Proteomes" id="UP000309061">
    <property type="component" value="Chromosome"/>
</dbReference>
<keyword evidence="1" id="KW-0597">Phosphoprotein</keyword>
<dbReference type="GO" id="GO:0032993">
    <property type="term" value="C:protein-DNA complex"/>
    <property type="evidence" value="ECO:0007669"/>
    <property type="project" value="TreeGrafter"/>
</dbReference>
<dbReference type="OrthoDB" id="9802426at2"/>
<dbReference type="Pfam" id="PF00486">
    <property type="entry name" value="Trans_reg_C"/>
    <property type="match status" value="1"/>
</dbReference>
<evidence type="ECO:0000256" key="2">
    <source>
        <dbReference type="ARBA" id="ARBA00023012"/>
    </source>
</evidence>
<keyword evidence="7" id="KW-1185">Reference proteome</keyword>
<dbReference type="CDD" id="cd00383">
    <property type="entry name" value="trans_reg_C"/>
    <property type="match status" value="1"/>
</dbReference>
<evidence type="ECO:0000256" key="4">
    <source>
        <dbReference type="PROSITE-ProRule" id="PRU01091"/>
    </source>
</evidence>
<dbReference type="PANTHER" id="PTHR48111:SF40">
    <property type="entry name" value="PHOSPHATE REGULON TRANSCRIPTIONAL REGULATORY PROTEIN PHOB"/>
    <property type="match status" value="1"/>
</dbReference>
<dbReference type="Gene3D" id="1.10.10.10">
    <property type="entry name" value="Winged helix-like DNA-binding domain superfamily/Winged helix DNA-binding domain"/>
    <property type="match status" value="1"/>
</dbReference>
<proteinExistence type="predicted"/>
<dbReference type="GO" id="GO:0005829">
    <property type="term" value="C:cytosol"/>
    <property type="evidence" value="ECO:0007669"/>
    <property type="project" value="TreeGrafter"/>
</dbReference>
<name>A0A6B8KLR2_9HYPH</name>
<gene>
    <name evidence="6" type="ORF">H2LOC_009520</name>
</gene>